<comment type="similarity">
    <text evidence="1">Belongs to the peptidase S58 family.</text>
</comment>
<evidence type="ECO:0008006" key="4">
    <source>
        <dbReference type="Google" id="ProtNLM"/>
    </source>
</evidence>
<dbReference type="Proteomes" id="UP000178526">
    <property type="component" value="Unassembled WGS sequence"/>
</dbReference>
<accession>A0A1F7RGZ7</accession>
<dbReference type="PANTHER" id="PTHR36512:SF3">
    <property type="entry name" value="BLR5678 PROTEIN"/>
    <property type="match status" value="1"/>
</dbReference>
<evidence type="ECO:0000256" key="1">
    <source>
        <dbReference type="ARBA" id="ARBA00007068"/>
    </source>
</evidence>
<comment type="caution">
    <text evidence="2">The sequence shown here is derived from an EMBL/GenBank/DDBJ whole genome shotgun (WGS) entry which is preliminary data.</text>
</comment>
<dbReference type="Gene3D" id="3.60.70.12">
    <property type="entry name" value="L-amino peptidase D-ALA esterase/amidase"/>
    <property type="match status" value="1"/>
</dbReference>
<dbReference type="SUPFAM" id="SSF56266">
    <property type="entry name" value="DmpA/ArgJ-like"/>
    <property type="match status" value="1"/>
</dbReference>
<organism evidence="2 3">
    <name type="scientific">Candidatus Schekmanbacteria bacterium GWA2_38_11</name>
    <dbReference type="NCBI Taxonomy" id="1817876"/>
    <lineage>
        <taxon>Bacteria</taxon>
        <taxon>Candidatus Schekmaniibacteriota</taxon>
    </lineage>
</organism>
<dbReference type="CDD" id="cd02252">
    <property type="entry name" value="nylC_like"/>
    <property type="match status" value="1"/>
</dbReference>
<dbReference type="InterPro" id="IPR016117">
    <property type="entry name" value="ArgJ-like_dom_sf"/>
</dbReference>
<dbReference type="AlphaFoldDB" id="A0A1F7RGZ7"/>
<dbReference type="PANTHER" id="PTHR36512">
    <property type="entry name" value="D-AMINOPEPTIDASE"/>
    <property type="match status" value="1"/>
</dbReference>
<protein>
    <recommendedName>
        <fullName evidence="4">Peptidase S58</fullName>
    </recommendedName>
</protein>
<name>A0A1F7RGZ7_9BACT</name>
<dbReference type="Pfam" id="PF03576">
    <property type="entry name" value="Peptidase_S58"/>
    <property type="match status" value="1"/>
</dbReference>
<gene>
    <name evidence="2" type="ORF">A2042_03965</name>
</gene>
<evidence type="ECO:0000313" key="2">
    <source>
        <dbReference type="EMBL" id="OGL40813.1"/>
    </source>
</evidence>
<sequence>MFNGIKNISGVAVGHCSDFEAITGCTVIIFENGAVGGVDIRGGATGTREFDSLSPLHIVDKVNAVCLSGGSAFGLDAACGVMEYLEDKGIGFDVGKTVVPIVPSAILFDLGIGDYKRRPDREMGYEACRNARKNRIEEGSIGAGTGATVGKLFGVTRAMKGGVGIAVTEIKNGASIAALAVVNAFGDVYDEKRGIILAGCRNSRDGRSLINTSLKMKSGFSRKSFYSGTTLGVVLTDIKFTKIQSQKVAQMVQNSLAKVVSPVHTMFDGDIVFAFSCGEKNGDVNVTGLVASELMAEAVKRGVTEARSLGGIPSYKDIFCGSNL</sequence>
<dbReference type="GO" id="GO:0004177">
    <property type="term" value="F:aminopeptidase activity"/>
    <property type="evidence" value="ECO:0007669"/>
    <property type="project" value="TreeGrafter"/>
</dbReference>
<evidence type="ECO:0000313" key="3">
    <source>
        <dbReference type="Proteomes" id="UP000178526"/>
    </source>
</evidence>
<dbReference type="InterPro" id="IPR005321">
    <property type="entry name" value="Peptidase_S58_DmpA"/>
</dbReference>
<reference evidence="2 3" key="1">
    <citation type="journal article" date="2016" name="Nat. Commun.">
        <title>Thousands of microbial genomes shed light on interconnected biogeochemical processes in an aquifer system.</title>
        <authorList>
            <person name="Anantharaman K."/>
            <person name="Brown C.T."/>
            <person name="Hug L.A."/>
            <person name="Sharon I."/>
            <person name="Castelle C.J."/>
            <person name="Probst A.J."/>
            <person name="Thomas B.C."/>
            <person name="Singh A."/>
            <person name="Wilkins M.J."/>
            <person name="Karaoz U."/>
            <person name="Brodie E.L."/>
            <person name="Williams K.H."/>
            <person name="Hubbard S.S."/>
            <person name="Banfield J.F."/>
        </authorList>
    </citation>
    <scope>NUCLEOTIDE SEQUENCE [LARGE SCALE GENOMIC DNA]</scope>
</reference>
<dbReference type="EMBL" id="MGDB01000087">
    <property type="protein sequence ID" value="OGL40813.1"/>
    <property type="molecule type" value="Genomic_DNA"/>
</dbReference>
<proteinExistence type="inferred from homology"/>